<evidence type="ECO:0008006" key="4">
    <source>
        <dbReference type="Google" id="ProtNLM"/>
    </source>
</evidence>
<dbReference type="KEGG" id="fla:SY85_21920"/>
<organism evidence="2 3">
    <name type="scientific">Flavisolibacter tropicus</name>
    <dbReference type="NCBI Taxonomy" id="1492898"/>
    <lineage>
        <taxon>Bacteria</taxon>
        <taxon>Pseudomonadati</taxon>
        <taxon>Bacteroidota</taxon>
        <taxon>Chitinophagia</taxon>
        <taxon>Chitinophagales</taxon>
        <taxon>Chitinophagaceae</taxon>
        <taxon>Flavisolibacter</taxon>
    </lineage>
</organism>
<name>A0A172U0T6_9BACT</name>
<dbReference type="EMBL" id="CP011390">
    <property type="protein sequence ID" value="ANE52734.1"/>
    <property type="molecule type" value="Genomic_DNA"/>
</dbReference>
<dbReference type="OrthoDB" id="674866at2"/>
<proteinExistence type="predicted"/>
<keyword evidence="1" id="KW-0732">Signal</keyword>
<evidence type="ECO:0000313" key="3">
    <source>
        <dbReference type="Proteomes" id="UP000077177"/>
    </source>
</evidence>
<gene>
    <name evidence="2" type="ORF">SY85_21920</name>
</gene>
<reference evidence="2 3" key="2">
    <citation type="journal article" date="2016" name="Int. J. Syst. Evol. Microbiol.">
        <title>Flavisolibacter tropicus sp. nov., isolated from tropical soil.</title>
        <authorList>
            <person name="Lee J.J."/>
            <person name="Kang M.S."/>
            <person name="Kim G.S."/>
            <person name="Lee C.S."/>
            <person name="Lim S."/>
            <person name="Lee J."/>
            <person name="Roh S.H."/>
            <person name="Kang H."/>
            <person name="Ha J.M."/>
            <person name="Bae S."/>
            <person name="Jung H.Y."/>
            <person name="Kim M.K."/>
        </authorList>
    </citation>
    <scope>NUCLEOTIDE SEQUENCE [LARGE SCALE GENOMIC DNA]</scope>
    <source>
        <strain evidence="2 3">LCS9</strain>
    </source>
</reference>
<dbReference type="Proteomes" id="UP000077177">
    <property type="component" value="Chromosome"/>
</dbReference>
<evidence type="ECO:0000256" key="1">
    <source>
        <dbReference type="SAM" id="SignalP"/>
    </source>
</evidence>
<feature type="chain" id="PRO_5008001524" description="PBCV-specific basic adaptor domain-containing protein" evidence="1">
    <location>
        <begin position="23"/>
        <end position="102"/>
    </location>
</feature>
<dbReference type="RefSeq" id="WP_066407754.1">
    <property type="nucleotide sequence ID" value="NZ_CP011390.1"/>
</dbReference>
<sequence>MKKLIGIFLLVVGFSLTSNVQAQSKAKKTEEKVETGAKKVGNKTAEVASKGKSKVTNTVYKDKVGPNGETIYIDDHNRYYWIDKKGHKNYIKEEELKNKTEE</sequence>
<feature type="signal peptide" evidence="1">
    <location>
        <begin position="1"/>
        <end position="22"/>
    </location>
</feature>
<protein>
    <recommendedName>
        <fullName evidence="4">PBCV-specific basic adaptor domain-containing protein</fullName>
    </recommendedName>
</protein>
<accession>A0A172U0T6</accession>
<reference evidence="3" key="1">
    <citation type="submission" date="2015-01" db="EMBL/GenBank/DDBJ databases">
        <title>Flavisolibacter sp./LCS9/ whole genome sequencing.</title>
        <authorList>
            <person name="Kim M.K."/>
            <person name="Srinivasan S."/>
            <person name="Lee J.-J."/>
        </authorList>
    </citation>
    <scope>NUCLEOTIDE SEQUENCE [LARGE SCALE GENOMIC DNA]</scope>
    <source>
        <strain evidence="3">LCS9</strain>
    </source>
</reference>
<dbReference type="AlphaFoldDB" id="A0A172U0T6"/>
<evidence type="ECO:0000313" key="2">
    <source>
        <dbReference type="EMBL" id="ANE52734.1"/>
    </source>
</evidence>
<keyword evidence="3" id="KW-1185">Reference proteome</keyword>
<dbReference type="STRING" id="1492898.SY85_21920"/>